<dbReference type="PANTHER" id="PTHR47683:SF2">
    <property type="entry name" value="RNA-BINDING S4 DOMAIN-CONTAINING PROTEIN"/>
    <property type="match status" value="1"/>
</dbReference>
<dbReference type="SMART" id="SM00363">
    <property type="entry name" value="S4"/>
    <property type="match status" value="1"/>
</dbReference>
<evidence type="ECO:0000259" key="4">
    <source>
        <dbReference type="SMART" id="SM00363"/>
    </source>
</evidence>
<evidence type="ECO:0000313" key="5">
    <source>
        <dbReference type="EMBL" id="CAB5016315.1"/>
    </source>
</evidence>
<dbReference type="InterPro" id="IPR002942">
    <property type="entry name" value="S4_RNA-bd"/>
</dbReference>
<dbReference type="PANTHER" id="PTHR47683">
    <property type="entry name" value="PSEUDOURIDINE SYNTHASE FAMILY PROTEIN-RELATED"/>
    <property type="match status" value="1"/>
</dbReference>
<dbReference type="AlphaFoldDB" id="A0A6J7QH41"/>
<dbReference type="NCBIfam" id="TIGR00093">
    <property type="entry name" value="pseudouridine synthase"/>
    <property type="match status" value="1"/>
</dbReference>
<dbReference type="CDD" id="cd02870">
    <property type="entry name" value="PseudoU_synth_RsuA_like"/>
    <property type="match status" value="1"/>
</dbReference>
<feature type="domain" description="RNA-binding S4" evidence="4">
    <location>
        <begin position="13"/>
        <end position="75"/>
    </location>
</feature>
<dbReference type="GO" id="GO:0009982">
    <property type="term" value="F:pseudouridine synthase activity"/>
    <property type="evidence" value="ECO:0007669"/>
    <property type="project" value="InterPro"/>
</dbReference>
<dbReference type="Pfam" id="PF00849">
    <property type="entry name" value="PseudoU_synth_2"/>
    <property type="match status" value="1"/>
</dbReference>
<proteinExistence type="inferred from homology"/>
<organism evidence="5">
    <name type="scientific">freshwater metagenome</name>
    <dbReference type="NCBI Taxonomy" id="449393"/>
    <lineage>
        <taxon>unclassified sequences</taxon>
        <taxon>metagenomes</taxon>
        <taxon>ecological metagenomes</taxon>
    </lineage>
</organism>
<dbReference type="Gene3D" id="3.10.290.10">
    <property type="entry name" value="RNA-binding S4 domain"/>
    <property type="match status" value="1"/>
</dbReference>
<dbReference type="SUPFAM" id="SSF55120">
    <property type="entry name" value="Pseudouridine synthase"/>
    <property type="match status" value="1"/>
</dbReference>
<dbReference type="FunFam" id="3.10.290.10:FF:000003">
    <property type="entry name" value="Pseudouridine synthase"/>
    <property type="match status" value="1"/>
</dbReference>
<evidence type="ECO:0000256" key="3">
    <source>
        <dbReference type="ARBA" id="ARBA00023235"/>
    </source>
</evidence>
<dbReference type="InterPro" id="IPR018496">
    <property type="entry name" value="PsdUridine_synth_RsuA/RluB_CS"/>
</dbReference>
<dbReference type="GO" id="GO:0006364">
    <property type="term" value="P:rRNA processing"/>
    <property type="evidence" value="ECO:0007669"/>
    <property type="project" value="UniProtKB-ARBA"/>
</dbReference>
<dbReference type="InterPro" id="IPR006145">
    <property type="entry name" value="PsdUridine_synth_RsuA/RluA"/>
</dbReference>
<keyword evidence="3" id="KW-0413">Isomerase</keyword>
<dbReference type="EMBL" id="CAFBPJ010000060">
    <property type="protein sequence ID" value="CAB5016315.1"/>
    <property type="molecule type" value="Genomic_DNA"/>
</dbReference>
<dbReference type="Pfam" id="PF01479">
    <property type="entry name" value="S4"/>
    <property type="match status" value="1"/>
</dbReference>
<evidence type="ECO:0000256" key="1">
    <source>
        <dbReference type="ARBA" id="ARBA00008348"/>
    </source>
</evidence>
<comment type="similarity">
    <text evidence="1">Belongs to the pseudouridine synthase RsuA family.</text>
</comment>
<gene>
    <name evidence="5" type="ORF">UFOPK4092_00680</name>
</gene>
<dbReference type="GO" id="GO:0001522">
    <property type="term" value="P:pseudouridine synthesis"/>
    <property type="evidence" value="ECO:0007669"/>
    <property type="project" value="InterPro"/>
</dbReference>
<dbReference type="PROSITE" id="PS01149">
    <property type="entry name" value="PSI_RSU"/>
    <property type="match status" value="1"/>
</dbReference>
<dbReference type="SUPFAM" id="SSF55174">
    <property type="entry name" value="Alpha-L RNA-binding motif"/>
    <property type="match status" value="1"/>
</dbReference>
<reference evidence="5" key="1">
    <citation type="submission" date="2020-05" db="EMBL/GenBank/DDBJ databases">
        <authorList>
            <person name="Chiriac C."/>
            <person name="Salcher M."/>
            <person name="Ghai R."/>
            <person name="Kavagutti S V."/>
        </authorList>
    </citation>
    <scope>NUCLEOTIDE SEQUENCE</scope>
</reference>
<dbReference type="Gene3D" id="3.30.2350.10">
    <property type="entry name" value="Pseudouridine synthase"/>
    <property type="match status" value="1"/>
</dbReference>
<dbReference type="GO" id="GO:0003723">
    <property type="term" value="F:RNA binding"/>
    <property type="evidence" value="ECO:0007669"/>
    <property type="project" value="UniProtKB-KW"/>
</dbReference>
<keyword evidence="2" id="KW-0694">RNA-binding</keyword>
<protein>
    <submittedName>
        <fullName evidence="5">Unannotated protein</fullName>
    </submittedName>
</protein>
<dbReference type="PROSITE" id="PS50889">
    <property type="entry name" value="S4"/>
    <property type="match status" value="1"/>
</dbReference>
<dbReference type="GO" id="GO:0005829">
    <property type="term" value="C:cytosol"/>
    <property type="evidence" value="ECO:0007669"/>
    <property type="project" value="UniProtKB-ARBA"/>
</dbReference>
<name>A0A6J7QH41_9ZZZZ</name>
<sequence>MTEDHEDSAAEGLRLQKVLAQAGLGSRRACEELIASGRVEVDGQIVVEQGTRVDPVKAIVRVDGQRVPTAPDTVVLVFNKPKGVVSTMADDHGRKCVGDYVSERPERLFHVGRLDAETEGLLIITNDGQLAQHLGHPTHEVAKTYVATVIGIVERDGLRALRQGVELEDGLAKCDTARIVQSLSDRTMVELVIHQGRNRIVRRMFDAIGHPVLALVRTRVGPVSLGQQRPGALRVLEGSELHALYTQAGL</sequence>
<dbReference type="InterPro" id="IPR050343">
    <property type="entry name" value="RsuA_PseudoU_synthase"/>
</dbReference>
<dbReference type="InterPro" id="IPR020103">
    <property type="entry name" value="PsdUridine_synth_cat_dom_sf"/>
</dbReference>
<dbReference type="CDD" id="cd00165">
    <property type="entry name" value="S4"/>
    <property type="match status" value="1"/>
</dbReference>
<dbReference type="InterPro" id="IPR000748">
    <property type="entry name" value="PsdUridine_synth_RsuA/RluB/E/F"/>
</dbReference>
<dbReference type="InterPro" id="IPR036986">
    <property type="entry name" value="S4_RNA-bd_sf"/>
</dbReference>
<dbReference type="FunFam" id="3.30.70.1560:FF:000001">
    <property type="entry name" value="Pseudouridine synthase"/>
    <property type="match status" value="1"/>
</dbReference>
<evidence type="ECO:0000256" key="2">
    <source>
        <dbReference type="ARBA" id="ARBA00022884"/>
    </source>
</evidence>
<accession>A0A6J7QH41</accession>